<dbReference type="EMBL" id="CP029693">
    <property type="protein sequence ID" value="AWY44268.1"/>
    <property type="molecule type" value="Genomic_DNA"/>
</dbReference>
<dbReference type="Pfam" id="PF00126">
    <property type="entry name" value="HTH_1"/>
    <property type="match status" value="1"/>
</dbReference>
<dbReference type="InterPro" id="IPR000847">
    <property type="entry name" value="LysR_HTH_N"/>
</dbReference>
<dbReference type="GO" id="GO:0003700">
    <property type="term" value="F:DNA-binding transcription factor activity"/>
    <property type="evidence" value="ECO:0007669"/>
    <property type="project" value="InterPro"/>
</dbReference>
<evidence type="ECO:0000256" key="1">
    <source>
        <dbReference type="ARBA" id="ARBA00009437"/>
    </source>
</evidence>
<dbReference type="InterPro" id="IPR058163">
    <property type="entry name" value="LysR-type_TF_proteobact-type"/>
</dbReference>
<dbReference type="PANTHER" id="PTHR30537:SF5">
    <property type="entry name" value="HTH-TYPE TRANSCRIPTIONAL ACTIVATOR TTDR-RELATED"/>
    <property type="match status" value="1"/>
</dbReference>
<proteinExistence type="inferred from homology"/>
<dbReference type="SUPFAM" id="SSF46785">
    <property type="entry name" value="Winged helix' DNA-binding domain"/>
    <property type="match status" value="1"/>
</dbReference>
<dbReference type="PRINTS" id="PR00039">
    <property type="entry name" value="HTHLYSR"/>
</dbReference>
<dbReference type="CDD" id="cd08474">
    <property type="entry name" value="PBP2_CrgA_like_5"/>
    <property type="match status" value="1"/>
</dbReference>
<dbReference type="InterPro" id="IPR036390">
    <property type="entry name" value="WH_DNA-bd_sf"/>
</dbReference>
<gene>
    <name evidence="6" type="ORF">DKY63_31915</name>
</gene>
<protein>
    <submittedName>
        <fullName evidence="6">LysR family transcriptional regulator</fullName>
    </submittedName>
</protein>
<evidence type="ECO:0000256" key="4">
    <source>
        <dbReference type="ARBA" id="ARBA00023163"/>
    </source>
</evidence>
<comment type="similarity">
    <text evidence="1">Belongs to the LysR transcriptional regulatory family.</text>
</comment>
<dbReference type="OrthoDB" id="9813056at2"/>
<dbReference type="InterPro" id="IPR036388">
    <property type="entry name" value="WH-like_DNA-bd_sf"/>
</dbReference>
<dbReference type="Gene3D" id="1.10.10.10">
    <property type="entry name" value="Winged helix-like DNA-binding domain superfamily/Winged helix DNA-binding domain"/>
    <property type="match status" value="1"/>
</dbReference>
<evidence type="ECO:0000259" key="5">
    <source>
        <dbReference type="PROSITE" id="PS50931"/>
    </source>
</evidence>
<dbReference type="Gene3D" id="3.40.190.290">
    <property type="match status" value="1"/>
</dbReference>
<dbReference type="GO" id="GO:0003677">
    <property type="term" value="F:DNA binding"/>
    <property type="evidence" value="ECO:0007669"/>
    <property type="project" value="UniProtKB-KW"/>
</dbReference>
<sequence length="319" mass="35591">MTIDSDGFELLTVFVCVADTRGFTAASVMMGVSKSAVSHAIRQLEKRVGVRLFNRTTRSVGLTEAGVAFYGKVAPLVRELKGAFSDLAQVADIPSGTLRLTMSRSAYVMFLEPMLPRFLASYPDINLDIGIESRSVDIVNDGYDAGIRVDRILEQDMVTVPLGTDIRMAVVASPDYVARHGIPQVPVDLLQHDCIRYNSAVTGAYERWVFSREGQDVEIDTRGRISSNDGMTMLKAALDGCGYAYFYDRYVQDHLADGRLVRVLQDWSPKRSLSLYYFTRSAMPQKLRVFIDFLKQHEHHRHSTGFDHVEGVAGVLAPR</sequence>
<dbReference type="PANTHER" id="PTHR30537">
    <property type="entry name" value="HTH-TYPE TRANSCRIPTIONAL REGULATOR"/>
    <property type="match status" value="1"/>
</dbReference>
<keyword evidence="2" id="KW-0805">Transcription regulation</keyword>
<dbReference type="AlphaFoldDB" id="A0A2Z4RVE2"/>
<evidence type="ECO:0000313" key="7">
    <source>
        <dbReference type="Proteomes" id="UP000250299"/>
    </source>
</evidence>
<dbReference type="FunFam" id="1.10.10.10:FF:000001">
    <property type="entry name" value="LysR family transcriptional regulator"/>
    <property type="match status" value="1"/>
</dbReference>
<feature type="domain" description="HTH lysR-type" evidence="5">
    <location>
        <begin position="6"/>
        <end position="63"/>
    </location>
</feature>
<accession>A0A2Z4RVE2</accession>
<organism evidence="6 7">
    <name type="scientific">Pseudomonas putida</name>
    <name type="common">Arthrobacter siderocapsulatus</name>
    <dbReference type="NCBI Taxonomy" id="303"/>
    <lineage>
        <taxon>Bacteria</taxon>
        <taxon>Pseudomonadati</taxon>
        <taxon>Pseudomonadota</taxon>
        <taxon>Gammaproteobacteria</taxon>
        <taxon>Pseudomonadales</taxon>
        <taxon>Pseudomonadaceae</taxon>
        <taxon>Pseudomonas</taxon>
    </lineage>
</organism>
<keyword evidence="3" id="KW-0238">DNA-binding</keyword>
<evidence type="ECO:0000256" key="3">
    <source>
        <dbReference type="ARBA" id="ARBA00023125"/>
    </source>
</evidence>
<dbReference type="PROSITE" id="PS50931">
    <property type="entry name" value="HTH_LYSR"/>
    <property type="match status" value="1"/>
</dbReference>
<dbReference type="Proteomes" id="UP000250299">
    <property type="component" value="Chromosome"/>
</dbReference>
<dbReference type="RefSeq" id="WP_110967786.1">
    <property type="nucleotide sequence ID" value="NZ_CP029693.1"/>
</dbReference>
<evidence type="ECO:0000313" key="6">
    <source>
        <dbReference type="EMBL" id="AWY44268.1"/>
    </source>
</evidence>
<dbReference type="Pfam" id="PF03466">
    <property type="entry name" value="LysR_substrate"/>
    <property type="match status" value="1"/>
</dbReference>
<name>A0A2Z4RVE2_PSEPU</name>
<reference evidence="6 7" key="1">
    <citation type="submission" date="2018-05" db="EMBL/GenBank/DDBJ databases">
        <title>Whole genome sequence of Pseudomonas putida JBC17.</title>
        <authorList>
            <person name="Lee Y.H."/>
            <person name="David K."/>
        </authorList>
    </citation>
    <scope>NUCLEOTIDE SEQUENCE [LARGE SCALE GENOMIC DNA]</scope>
    <source>
        <strain evidence="6 7">JBC17</strain>
    </source>
</reference>
<dbReference type="SUPFAM" id="SSF53850">
    <property type="entry name" value="Periplasmic binding protein-like II"/>
    <property type="match status" value="1"/>
</dbReference>
<keyword evidence="4" id="KW-0804">Transcription</keyword>
<dbReference type="InterPro" id="IPR005119">
    <property type="entry name" value="LysR_subst-bd"/>
</dbReference>
<evidence type="ECO:0000256" key="2">
    <source>
        <dbReference type="ARBA" id="ARBA00023015"/>
    </source>
</evidence>